<proteinExistence type="inferred from homology"/>
<comment type="function">
    <text evidence="1 12">Involved in inositol deacylation of GPI-anchored proteins which plays important roles in the quality control and ER-associated degradation of GPI-anchored proteins.</text>
</comment>
<comment type="similarity">
    <text evidence="3 12">Belongs to the GPI inositol-deacylase family.</text>
</comment>
<keyword evidence="5 12" id="KW-0813">Transport</keyword>
<evidence type="ECO:0000256" key="4">
    <source>
        <dbReference type="ARBA" id="ARBA00015856"/>
    </source>
</evidence>
<keyword evidence="9 12" id="KW-0653">Protein transport</keyword>
<evidence type="ECO:0000256" key="6">
    <source>
        <dbReference type="ARBA" id="ARBA00022692"/>
    </source>
</evidence>
<evidence type="ECO:0000256" key="5">
    <source>
        <dbReference type="ARBA" id="ARBA00022448"/>
    </source>
</evidence>
<dbReference type="GO" id="GO:0006505">
    <property type="term" value="P:GPI anchor metabolic process"/>
    <property type="evidence" value="ECO:0007669"/>
    <property type="project" value="TreeGrafter"/>
</dbReference>
<dbReference type="GO" id="GO:0005789">
    <property type="term" value="C:endoplasmic reticulum membrane"/>
    <property type="evidence" value="ECO:0007669"/>
    <property type="project" value="UniProtKB-SubCell"/>
</dbReference>
<dbReference type="Gene3D" id="3.40.50.1820">
    <property type="entry name" value="alpha/beta hydrolase"/>
    <property type="match status" value="1"/>
</dbReference>
<dbReference type="GO" id="GO:0050185">
    <property type="term" value="F:phosphatidylinositol deacylase activity"/>
    <property type="evidence" value="ECO:0007669"/>
    <property type="project" value="TreeGrafter"/>
</dbReference>
<feature type="transmembrane region" description="Helical" evidence="12">
    <location>
        <begin position="1004"/>
        <end position="1024"/>
    </location>
</feature>
<feature type="transmembrane region" description="Helical" evidence="12">
    <location>
        <begin position="786"/>
        <end position="805"/>
    </location>
</feature>
<feature type="compositionally biased region" description="Basic and acidic residues" evidence="13">
    <location>
        <begin position="28"/>
        <end position="38"/>
    </location>
</feature>
<keyword evidence="6 12" id="KW-0812">Transmembrane</keyword>
<organism evidence="16 17">
    <name type="scientific">Decorospora gaudefroyi</name>
    <dbReference type="NCBI Taxonomy" id="184978"/>
    <lineage>
        <taxon>Eukaryota</taxon>
        <taxon>Fungi</taxon>
        <taxon>Dikarya</taxon>
        <taxon>Ascomycota</taxon>
        <taxon>Pezizomycotina</taxon>
        <taxon>Dothideomycetes</taxon>
        <taxon>Pleosporomycetidae</taxon>
        <taxon>Pleosporales</taxon>
        <taxon>Pleosporineae</taxon>
        <taxon>Pleosporaceae</taxon>
        <taxon>Decorospora</taxon>
    </lineage>
</organism>
<feature type="transmembrane region" description="Helical" evidence="12">
    <location>
        <begin position="833"/>
        <end position="850"/>
    </location>
</feature>
<feature type="compositionally biased region" description="Basic and acidic residues" evidence="13">
    <location>
        <begin position="1"/>
        <end position="18"/>
    </location>
</feature>
<accession>A0A6A5KJY4</accession>
<dbReference type="GO" id="GO:0006888">
    <property type="term" value="P:endoplasmic reticulum to Golgi vesicle-mediated transport"/>
    <property type="evidence" value="ECO:0007669"/>
    <property type="project" value="TreeGrafter"/>
</dbReference>
<dbReference type="InterPro" id="IPR029058">
    <property type="entry name" value="AB_hydrolase_fold"/>
</dbReference>
<evidence type="ECO:0000313" key="16">
    <source>
        <dbReference type="EMBL" id="KAF1836420.1"/>
    </source>
</evidence>
<evidence type="ECO:0000256" key="11">
    <source>
        <dbReference type="ARBA" id="ARBA00023136"/>
    </source>
</evidence>
<sequence length="1135" mass="126575">MRQRLSADHSPEHPHADSTARIPPTPPPEHDDKNEGRSEGLPVIARGWADAERGKEGANAPYQPSATGHLRLHDPSPTAPPQPPPMSPEKAEPAMDALEKDISPHSPVELHDSNWRQQIRSPWACSPYTALTTLAAFAVMFLMAQSFLTRQLDVKGCGMSYMRPIYSRYADFDTEHTRFASKYSLYLYREGGLDEDIRVKGVPVLFVPGNAGSYKQMRSLAAEAAYHYHNNVQHDMDASKAGKRPLDFFSVDFNEDITAFHGQTLLDQAEYLNDAITYILSLYHTPGKFLRDASLPDPTSVVILGHSMGGVVARTMLTMPNYQANSINTIITLAAPHARPPVSFDGDIVRTYKGVNDYWRHAYSQKWAIDNPLWHVTLISIAGGGLDTMISSDYASIESLVPETHGFTVFSSSMPNVWTGIDHLAITWCDQHRKAVVRALYDVIDVSRATQTVPRAERMRGFKRWFLTGLEAVAEKTLPHEEAKTLLTLEEDSAIVSEGERLVLRNLGNSNQKPKAHLIPVPPQARRTKFTLLTNEQLDHAGHHGVLEVLFCSVFPSQPGQSMTLFSMNMDLSGDSSGATRLACKNAASDAIVLPASTRKSTYPFKREERPFSYLQYDVEDLAEHQFVAVVDKAGERSTGWVVAEFSAASDHEVTIHMGLQHFLTTGLALRLPPDRPLTTDIKIPALHSALLAYNIHICKQSCDRGELFAPLLRQYVTEVYESKFFVNVKDANINLHGVSPYMPPALHAKQPSNGLSLQLWSDPTCDSTVEITLNVDILGSLGKLWIRYRIVFAAFPLLVVALVLRQQFRTYDKTGVFMSFAQGLNESLKSSIPLALSALTILSISLAGVRHQSKTYHLGIKSVNATALFDTATNELLLGSDDTFFWFLVPLFGLTCIGVCVAINYVALSLEFILAFLYSLIRSSRLRKDEAKRSPSAFAVTSNRQRVITTCILLSLVSTVIPYHFAYVVLCLVQLATSVRAFRLATESSLDSNYNFYNYAHSLFILMLWILPINLPVLVVWIRNLAVHWLTPFSSHHNILSIMPFIFLVETLSTGRMVPRADYRISFLTNVLLFSIGAYAAVYGVTYAYVLHHLANIFCAWLVTIHFDPLTWSPQRLSSALDSRHSGTEVKKRP</sequence>
<feature type="domain" description="GPI inositol-deacylase PGAP1-like alpha/beta" evidence="14">
    <location>
        <begin position="199"/>
        <end position="442"/>
    </location>
</feature>
<evidence type="ECO:0000256" key="9">
    <source>
        <dbReference type="ARBA" id="ARBA00022927"/>
    </source>
</evidence>
<dbReference type="PANTHER" id="PTHR15495">
    <property type="entry name" value="NEGATIVE REGULATOR OF VESICLE FORMATION-RELATED"/>
    <property type="match status" value="1"/>
</dbReference>
<feature type="compositionally biased region" description="Pro residues" evidence="13">
    <location>
        <begin position="77"/>
        <end position="87"/>
    </location>
</feature>
<evidence type="ECO:0000259" key="14">
    <source>
        <dbReference type="Pfam" id="PF07819"/>
    </source>
</evidence>
<dbReference type="SUPFAM" id="SSF53474">
    <property type="entry name" value="alpha/beta-Hydrolases"/>
    <property type="match status" value="1"/>
</dbReference>
<dbReference type="OrthoDB" id="348976at2759"/>
<dbReference type="Pfam" id="PF07819">
    <property type="entry name" value="PGAP1"/>
    <property type="match status" value="1"/>
</dbReference>
<feature type="domain" description="GPI inositol-deacylase transmembrane" evidence="15">
    <location>
        <begin position="792"/>
        <end position="1108"/>
    </location>
</feature>
<dbReference type="InterPro" id="IPR056824">
    <property type="entry name" value="PGAP1_TMD"/>
</dbReference>
<evidence type="ECO:0000256" key="13">
    <source>
        <dbReference type="SAM" id="MobiDB-lite"/>
    </source>
</evidence>
<comment type="subcellular location">
    <subcellularLocation>
        <location evidence="2">Endoplasmic reticulum membrane</location>
        <topology evidence="2">Multi-pass membrane protein</topology>
    </subcellularLocation>
</comment>
<evidence type="ECO:0000256" key="2">
    <source>
        <dbReference type="ARBA" id="ARBA00004477"/>
    </source>
</evidence>
<dbReference type="PANTHER" id="PTHR15495:SF7">
    <property type="entry name" value="GPI INOSITOL-DEACYLASE"/>
    <property type="match status" value="1"/>
</dbReference>
<dbReference type="Pfam" id="PF25140">
    <property type="entry name" value="PGAP1_TMD"/>
    <property type="match status" value="1"/>
</dbReference>
<evidence type="ECO:0000256" key="8">
    <source>
        <dbReference type="ARBA" id="ARBA00022824"/>
    </source>
</evidence>
<dbReference type="Pfam" id="PF25141">
    <property type="entry name" value="PGAP1_2nd"/>
    <property type="match status" value="1"/>
</dbReference>
<name>A0A6A5KJY4_9PLEO</name>
<dbReference type="GO" id="GO:0015031">
    <property type="term" value="P:protein transport"/>
    <property type="evidence" value="ECO:0007669"/>
    <property type="project" value="UniProtKB-KW"/>
</dbReference>
<feature type="transmembrane region" description="Helical" evidence="12">
    <location>
        <begin position="128"/>
        <end position="148"/>
    </location>
</feature>
<dbReference type="InterPro" id="IPR039529">
    <property type="entry name" value="PGAP1/BST1"/>
</dbReference>
<dbReference type="FunFam" id="3.40.50.1820:FF:000056">
    <property type="entry name" value="GPI inositol-deacylase"/>
    <property type="match status" value="1"/>
</dbReference>
<reference evidence="16" key="1">
    <citation type="submission" date="2020-01" db="EMBL/GenBank/DDBJ databases">
        <authorList>
            <consortium name="DOE Joint Genome Institute"/>
            <person name="Haridas S."/>
            <person name="Albert R."/>
            <person name="Binder M."/>
            <person name="Bloem J."/>
            <person name="Labutti K."/>
            <person name="Salamov A."/>
            <person name="Andreopoulos B."/>
            <person name="Baker S.E."/>
            <person name="Barry K."/>
            <person name="Bills G."/>
            <person name="Bluhm B.H."/>
            <person name="Cannon C."/>
            <person name="Castanera R."/>
            <person name="Culley D.E."/>
            <person name="Daum C."/>
            <person name="Ezra D."/>
            <person name="Gonzalez J.B."/>
            <person name="Henrissat B."/>
            <person name="Kuo A."/>
            <person name="Liang C."/>
            <person name="Lipzen A."/>
            <person name="Lutzoni F."/>
            <person name="Magnuson J."/>
            <person name="Mondo S."/>
            <person name="Nolan M."/>
            <person name="Ohm R."/>
            <person name="Pangilinan J."/>
            <person name="Park H.-J."/>
            <person name="Ramirez L."/>
            <person name="Alfaro M."/>
            <person name="Sun H."/>
            <person name="Tritt A."/>
            <person name="Yoshinaga Y."/>
            <person name="Zwiers L.-H."/>
            <person name="Turgeon B.G."/>
            <person name="Goodwin S.B."/>
            <person name="Spatafora J.W."/>
            <person name="Crous P.W."/>
            <person name="Grigoriev I.V."/>
        </authorList>
    </citation>
    <scope>NUCLEOTIDE SEQUENCE</scope>
    <source>
        <strain evidence="16">P77</strain>
    </source>
</reference>
<evidence type="ECO:0000259" key="15">
    <source>
        <dbReference type="Pfam" id="PF25140"/>
    </source>
</evidence>
<keyword evidence="10 12" id="KW-1133">Transmembrane helix</keyword>
<evidence type="ECO:0000256" key="7">
    <source>
        <dbReference type="ARBA" id="ARBA00022801"/>
    </source>
</evidence>
<evidence type="ECO:0000313" key="17">
    <source>
        <dbReference type="Proteomes" id="UP000800040"/>
    </source>
</evidence>
<evidence type="ECO:0000256" key="12">
    <source>
        <dbReference type="RuleBase" id="RU365011"/>
    </source>
</evidence>
<evidence type="ECO:0000256" key="3">
    <source>
        <dbReference type="ARBA" id="ARBA00006931"/>
    </source>
</evidence>
<dbReference type="Proteomes" id="UP000800040">
    <property type="component" value="Unassembled WGS sequence"/>
</dbReference>
<feature type="transmembrane region" description="Helical" evidence="12">
    <location>
        <begin position="885"/>
        <end position="918"/>
    </location>
</feature>
<keyword evidence="8 12" id="KW-0256">Endoplasmic reticulum</keyword>
<feature type="transmembrane region" description="Helical" evidence="12">
    <location>
        <begin position="1036"/>
        <end position="1054"/>
    </location>
</feature>
<feature type="transmembrane region" description="Helical" evidence="12">
    <location>
        <begin position="1066"/>
        <end position="1084"/>
    </location>
</feature>
<evidence type="ECO:0000256" key="1">
    <source>
        <dbReference type="ARBA" id="ARBA00003496"/>
    </source>
</evidence>
<feature type="region of interest" description="Disordered" evidence="13">
    <location>
        <begin position="1"/>
        <end position="93"/>
    </location>
</feature>
<dbReference type="AlphaFoldDB" id="A0A6A5KJY4"/>
<gene>
    <name evidence="16" type="ORF">BDW02DRAFT_577922</name>
</gene>
<keyword evidence="7 12" id="KW-0378">Hydrolase</keyword>
<keyword evidence="11 12" id="KW-0472">Membrane</keyword>
<keyword evidence="17" id="KW-1185">Reference proteome</keyword>
<dbReference type="InterPro" id="IPR012908">
    <property type="entry name" value="PGAP1-ab_dom-like"/>
</dbReference>
<evidence type="ECO:0000256" key="10">
    <source>
        <dbReference type="ARBA" id="ARBA00022989"/>
    </source>
</evidence>
<protein>
    <recommendedName>
        <fullName evidence="4 12">GPI inositol-deacylase</fullName>
        <ecNumber evidence="12">3.1.-.-</ecNumber>
    </recommendedName>
</protein>
<dbReference type="EMBL" id="ML975273">
    <property type="protein sequence ID" value="KAF1836420.1"/>
    <property type="molecule type" value="Genomic_DNA"/>
</dbReference>
<dbReference type="EC" id="3.1.-.-" evidence="12"/>
<feature type="transmembrane region" description="Helical" evidence="12">
    <location>
        <begin position="964"/>
        <end position="983"/>
    </location>
</feature>